<dbReference type="EMBL" id="JBBPBK010000005">
    <property type="protein sequence ID" value="KAK9284653.1"/>
    <property type="molecule type" value="Genomic_DNA"/>
</dbReference>
<sequence>MRLWQKSTSSDWIISIKSKISALDDERSLKMSIFKVPNKLRKLDEEAYSPRLVSIGPFHSSRTNKHDHLLAMDEQKRWYMLYLLNRTLNPEETLVQFVEAISELKPKVQRRYAENIKFKPQVLSEIMLDDGCFILELFLRSKLKDFGDEDPIFHNAWMVPTLWHDLALLENQIPFFILEKLFSIVVRQFPEHLSFSITDLAFSFFYPDLNLNQEAIRMKCSQVGNCSHLISCTVFISPNFPRQTQKPRKQGNSINVPQNL</sequence>
<accession>A0AAP0RV27</accession>
<comment type="caution">
    <text evidence="1">The sequence shown here is derived from an EMBL/GenBank/DDBJ whole genome shotgun (WGS) entry which is preliminary data.</text>
</comment>
<name>A0AAP0RV27_LIQFO</name>
<organism evidence="1 2">
    <name type="scientific">Liquidambar formosana</name>
    <name type="common">Formosan gum</name>
    <dbReference type="NCBI Taxonomy" id="63359"/>
    <lineage>
        <taxon>Eukaryota</taxon>
        <taxon>Viridiplantae</taxon>
        <taxon>Streptophyta</taxon>
        <taxon>Embryophyta</taxon>
        <taxon>Tracheophyta</taxon>
        <taxon>Spermatophyta</taxon>
        <taxon>Magnoliopsida</taxon>
        <taxon>eudicotyledons</taxon>
        <taxon>Gunneridae</taxon>
        <taxon>Pentapetalae</taxon>
        <taxon>Saxifragales</taxon>
        <taxon>Altingiaceae</taxon>
        <taxon>Liquidambar</taxon>
    </lineage>
</organism>
<gene>
    <name evidence="1" type="ORF">L1049_023829</name>
</gene>
<reference evidence="1 2" key="1">
    <citation type="journal article" date="2024" name="Plant J.">
        <title>Genome sequences and population genomics reveal climatic adaptation and genomic divergence between two closely related sweetgum species.</title>
        <authorList>
            <person name="Xu W.Q."/>
            <person name="Ren C.Q."/>
            <person name="Zhang X.Y."/>
            <person name="Comes H.P."/>
            <person name="Liu X.H."/>
            <person name="Li Y.G."/>
            <person name="Kettle C.J."/>
            <person name="Jalonen R."/>
            <person name="Gaisberger H."/>
            <person name="Ma Y.Z."/>
            <person name="Qiu Y.X."/>
        </authorList>
    </citation>
    <scope>NUCLEOTIDE SEQUENCE [LARGE SCALE GENOMIC DNA]</scope>
    <source>
        <strain evidence="1">Hangzhou</strain>
    </source>
</reference>
<proteinExistence type="predicted"/>
<dbReference type="AlphaFoldDB" id="A0AAP0RV27"/>
<dbReference type="PANTHER" id="PTHR31170">
    <property type="entry name" value="BNAC04G53230D PROTEIN"/>
    <property type="match status" value="1"/>
</dbReference>
<dbReference type="Proteomes" id="UP001415857">
    <property type="component" value="Unassembled WGS sequence"/>
</dbReference>
<dbReference type="InterPro" id="IPR004158">
    <property type="entry name" value="DUF247_pln"/>
</dbReference>
<keyword evidence="2" id="KW-1185">Reference proteome</keyword>
<evidence type="ECO:0000313" key="1">
    <source>
        <dbReference type="EMBL" id="KAK9284653.1"/>
    </source>
</evidence>
<dbReference type="Pfam" id="PF03140">
    <property type="entry name" value="DUF247"/>
    <property type="match status" value="1"/>
</dbReference>
<protein>
    <submittedName>
        <fullName evidence="1">Uncharacterized protein</fullName>
    </submittedName>
</protein>
<evidence type="ECO:0000313" key="2">
    <source>
        <dbReference type="Proteomes" id="UP001415857"/>
    </source>
</evidence>